<organism evidence="3">
    <name type="scientific">Aureococcus anophagefferens</name>
    <name type="common">Harmful bloom alga</name>
    <dbReference type="NCBI Taxonomy" id="44056"/>
    <lineage>
        <taxon>Eukaryota</taxon>
        <taxon>Sar</taxon>
        <taxon>Stramenopiles</taxon>
        <taxon>Ochrophyta</taxon>
        <taxon>Pelagophyceae</taxon>
        <taxon>Pelagomonadales</taxon>
        <taxon>Pelagomonadaceae</taxon>
        <taxon>Aureococcus</taxon>
    </lineage>
</organism>
<feature type="region of interest" description="Disordered" evidence="1">
    <location>
        <begin position="113"/>
        <end position="135"/>
    </location>
</feature>
<evidence type="ECO:0000313" key="3">
    <source>
        <dbReference type="Proteomes" id="UP000002729"/>
    </source>
</evidence>
<dbReference type="KEGG" id="aaf:AURANDRAFT_70803"/>
<dbReference type="InParanoid" id="F0Y0J0"/>
<dbReference type="PANTHER" id="PTHR45725:SF1">
    <property type="entry name" value="DISHEVELLED ASSOCIATED ACTIVATOR OF MORPHOGENESIS, ISOFORM D"/>
    <property type="match status" value="1"/>
</dbReference>
<sequence>MSQASPPRRSMVSTAGSSRKSVSSSGSRGTPGPPTAGAGASGASTTASSRQGRVSKTPLMDAKRRATALRRRMDPNSMGAPVDAFLNSAPSRLARRTQRSSIANMAEVTREATESGLARKKEEARAKEGQLRGLAPPPIPLQTILRLERKDRLGSWNPSQPLFFALMAQQGGAGVPRRPPPGLLEDHITCADWEWTTALVRAVLRHNVRWFDHSYRIVERGDEHFTGARGAAIERAAAKARPPRLWGPETFARDSTDAASDDSYSSEEGDLFELSYKAFLAQKTAAVREKVKRQRSMNRDFLDHAARRGGLTNETLLTSLDDELQEATNAEFEYLTRKRAETDVVEGCLVRCPDVFGVQREGVIVTRNEGGASCHIQFTDDGTIRKNVPRINLVLLDDGGHDPGGPVRNARPGERNLHKLWYNSWGLDVLGREREMKRLTRLRESRRLAALPGWRDLISEPPHEAPKRVKPEEKPPIAAKARKAAKSLLFINRTDLLAKAKLDAATVAERQREADEKAAKEARVVRALGAFDKQRREIYHCLKQAIQTCNDKSLLNMQRREAFVPLVELLGPPVPAVTLRAAKESEIPNFKGSYLGRFPLVTLGIKRAAILGIQRAVVDAVEAIRAWQEPPPQDDDSDDDDARTVESEVSAVAAKFHFRPATAERPPSAPAEGPVVDGAGTPAPSAPPSARPAPPPPPAPAPAPSSAPAPAPAAARSRVLEGDAARSRRPSQQSSDGGESVDEGALFGAGTKANTGSVEGLLREIAEKRAAAEKAVAPPKPPKPPPPDPKPFIWNGVDFLLSVRHAMDFLAESRDFRAHLGGEFPLRENPFAQPQPIDEPVQGQVDDHATAPDSDDDDGDGAAAALAKDKEHLSTWPHQGHSDHQQRIEACRVYVLEAEVRHRRRAEEDRKALRHAMRERRREEKQLKLDAAKQERPWDFVDHNDPTGKKRKMLEKRAKTPGAPKRIPRSESLPRILRPTVTRL</sequence>
<proteinExistence type="predicted"/>
<dbReference type="PANTHER" id="PTHR45725">
    <property type="entry name" value="FORMIN HOMOLOGY 2 FAMILY MEMBER"/>
    <property type="match status" value="1"/>
</dbReference>
<feature type="region of interest" description="Disordered" evidence="1">
    <location>
        <begin position="245"/>
        <end position="264"/>
    </location>
</feature>
<dbReference type="GeneID" id="20227928"/>
<feature type="compositionally biased region" description="Basic and acidic residues" evidence="1">
    <location>
        <begin position="113"/>
        <end position="130"/>
    </location>
</feature>
<keyword evidence="3" id="KW-1185">Reference proteome</keyword>
<dbReference type="EMBL" id="GL833122">
    <property type="protein sequence ID" value="EGB11738.1"/>
    <property type="molecule type" value="Genomic_DNA"/>
</dbReference>
<feature type="region of interest" description="Disordered" evidence="1">
    <location>
        <begin position="627"/>
        <end position="794"/>
    </location>
</feature>
<dbReference type="InterPro" id="IPR051425">
    <property type="entry name" value="Formin_Homology"/>
</dbReference>
<accession>F0Y0J0</accession>
<gene>
    <name evidence="2" type="ORF">AURANDRAFT_70803</name>
</gene>
<feature type="compositionally biased region" description="Basic and acidic residues" evidence="1">
    <location>
        <begin position="761"/>
        <end position="772"/>
    </location>
</feature>
<feature type="compositionally biased region" description="Pro residues" evidence="1">
    <location>
        <begin position="778"/>
        <end position="790"/>
    </location>
</feature>
<evidence type="ECO:0000256" key="1">
    <source>
        <dbReference type="SAM" id="MobiDB-lite"/>
    </source>
</evidence>
<dbReference type="Proteomes" id="UP000002729">
    <property type="component" value="Unassembled WGS sequence"/>
</dbReference>
<protein>
    <submittedName>
        <fullName evidence="2">Uncharacterized protein</fullName>
    </submittedName>
</protein>
<feature type="region of interest" description="Disordered" evidence="1">
    <location>
        <begin position="906"/>
        <end position="984"/>
    </location>
</feature>
<feature type="region of interest" description="Disordered" evidence="1">
    <location>
        <begin position="825"/>
        <end position="886"/>
    </location>
</feature>
<feature type="compositionally biased region" description="Low complexity" evidence="1">
    <location>
        <begin position="13"/>
        <end position="50"/>
    </location>
</feature>
<feature type="compositionally biased region" description="Pro residues" evidence="1">
    <location>
        <begin position="684"/>
        <end position="711"/>
    </location>
</feature>
<evidence type="ECO:0000313" key="2">
    <source>
        <dbReference type="EMBL" id="EGB11738.1"/>
    </source>
</evidence>
<name>F0Y0J0_AURAN</name>
<dbReference type="OrthoDB" id="75202at2759"/>
<reference evidence="2 3" key="1">
    <citation type="journal article" date="2011" name="Proc. Natl. Acad. Sci. U.S.A.">
        <title>Niche of harmful alga Aureococcus anophagefferens revealed through ecogenomics.</title>
        <authorList>
            <person name="Gobler C.J."/>
            <person name="Berry D.L."/>
            <person name="Dyhrman S.T."/>
            <person name="Wilhelm S.W."/>
            <person name="Salamov A."/>
            <person name="Lobanov A.V."/>
            <person name="Zhang Y."/>
            <person name="Collier J.L."/>
            <person name="Wurch L.L."/>
            <person name="Kustka A.B."/>
            <person name="Dill B.D."/>
            <person name="Shah M."/>
            <person name="VerBerkmoes N.C."/>
            <person name="Kuo A."/>
            <person name="Terry A."/>
            <person name="Pangilinan J."/>
            <person name="Lindquist E.A."/>
            <person name="Lucas S."/>
            <person name="Paulsen I.T."/>
            <person name="Hattenrath-Lehmann T.K."/>
            <person name="Talmage S.C."/>
            <person name="Walker E.A."/>
            <person name="Koch F."/>
            <person name="Burson A.M."/>
            <person name="Marcoval M.A."/>
            <person name="Tang Y.Z."/>
            <person name="Lecleir G.R."/>
            <person name="Coyne K.J."/>
            <person name="Berg G.M."/>
            <person name="Bertrand E.M."/>
            <person name="Saito M.A."/>
            <person name="Gladyshev V.N."/>
            <person name="Grigoriev I.V."/>
        </authorList>
    </citation>
    <scope>NUCLEOTIDE SEQUENCE [LARGE SCALE GENOMIC DNA]</scope>
    <source>
        <strain evidence="3">CCMP 1984</strain>
    </source>
</reference>
<dbReference type="AlphaFoldDB" id="F0Y0J0"/>
<feature type="compositionally biased region" description="Acidic residues" evidence="1">
    <location>
        <begin position="632"/>
        <end position="641"/>
    </location>
</feature>
<feature type="compositionally biased region" description="Basic and acidic residues" evidence="1">
    <location>
        <begin position="920"/>
        <end position="948"/>
    </location>
</feature>
<dbReference type="RefSeq" id="XP_009034074.1">
    <property type="nucleotide sequence ID" value="XM_009035826.1"/>
</dbReference>
<feature type="region of interest" description="Disordered" evidence="1">
    <location>
        <begin position="1"/>
        <end position="84"/>
    </location>
</feature>